<sequence length="53" mass="5614">MRSQGLTQTDVAARLGIDKSGLSRPLSGALTLPMAERIADALGVRISFDLESK</sequence>
<organism evidence="2 3">
    <name type="scientific">Iamia majanohamensis</name>
    <dbReference type="NCBI Taxonomy" id="467976"/>
    <lineage>
        <taxon>Bacteria</taxon>
        <taxon>Bacillati</taxon>
        <taxon>Actinomycetota</taxon>
        <taxon>Acidimicrobiia</taxon>
        <taxon>Acidimicrobiales</taxon>
        <taxon>Iamiaceae</taxon>
        <taxon>Iamia</taxon>
    </lineage>
</organism>
<dbReference type="Pfam" id="PF01381">
    <property type="entry name" value="HTH_3"/>
    <property type="match status" value="1"/>
</dbReference>
<dbReference type="EMBL" id="CP116942">
    <property type="protein sequence ID" value="WCO69224.1"/>
    <property type="molecule type" value="Genomic_DNA"/>
</dbReference>
<dbReference type="GO" id="GO:0003677">
    <property type="term" value="F:DNA binding"/>
    <property type="evidence" value="ECO:0007669"/>
    <property type="project" value="InterPro"/>
</dbReference>
<dbReference type="CDD" id="cd00093">
    <property type="entry name" value="HTH_XRE"/>
    <property type="match status" value="1"/>
</dbReference>
<dbReference type="Proteomes" id="UP001216390">
    <property type="component" value="Chromosome"/>
</dbReference>
<dbReference type="KEGG" id="ima:PO878_04015"/>
<reference evidence="2" key="1">
    <citation type="submission" date="2023-01" db="EMBL/GenBank/DDBJ databases">
        <title>The diversity of Class Acidimicrobiia in South China Sea sediment environments and the proposal of Iamia marina sp. nov., a novel species of the genus Iamia.</title>
        <authorList>
            <person name="He Y."/>
            <person name="Tian X."/>
        </authorList>
    </citation>
    <scope>NUCLEOTIDE SEQUENCE</scope>
    <source>
        <strain evidence="2">DSM 19957</strain>
    </source>
</reference>
<dbReference type="InterPro" id="IPR001387">
    <property type="entry name" value="Cro/C1-type_HTH"/>
</dbReference>
<evidence type="ECO:0000313" key="2">
    <source>
        <dbReference type="EMBL" id="WCO69224.1"/>
    </source>
</evidence>
<feature type="domain" description="HTH cro/C1-type" evidence="1">
    <location>
        <begin position="3"/>
        <end position="50"/>
    </location>
</feature>
<protein>
    <submittedName>
        <fullName evidence="2">Helix-turn-helix transcriptional regulator</fullName>
    </submittedName>
</protein>
<dbReference type="RefSeq" id="WP_272738737.1">
    <property type="nucleotide sequence ID" value="NZ_CP116942.1"/>
</dbReference>
<name>A0AAE9YE92_9ACTN</name>
<dbReference type="PROSITE" id="PS50943">
    <property type="entry name" value="HTH_CROC1"/>
    <property type="match status" value="1"/>
</dbReference>
<dbReference type="AlphaFoldDB" id="A0AAE9YE92"/>
<proteinExistence type="predicted"/>
<keyword evidence="3" id="KW-1185">Reference proteome</keyword>
<dbReference type="SUPFAM" id="SSF47413">
    <property type="entry name" value="lambda repressor-like DNA-binding domains"/>
    <property type="match status" value="1"/>
</dbReference>
<accession>A0AAE9YE92</accession>
<dbReference type="Gene3D" id="1.10.260.40">
    <property type="entry name" value="lambda repressor-like DNA-binding domains"/>
    <property type="match status" value="1"/>
</dbReference>
<dbReference type="InterPro" id="IPR010982">
    <property type="entry name" value="Lambda_DNA-bd_dom_sf"/>
</dbReference>
<evidence type="ECO:0000313" key="3">
    <source>
        <dbReference type="Proteomes" id="UP001216390"/>
    </source>
</evidence>
<gene>
    <name evidence="2" type="ORF">PO878_04015</name>
</gene>
<evidence type="ECO:0000259" key="1">
    <source>
        <dbReference type="PROSITE" id="PS50943"/>
    </source>
</evidence>